<feature type="domain" description="Mediator of RNA polymerase II transcription subunit 14 RM5" evidence="16">
    <location>
        <begin position="657"/>
        <end position="735"/>
    </location>
</feature>
<proteinExistence type="inferred from homology"/>
<evidence type="ECO:0000259" key="16">
    <source>
        <dbReference type="Pfam" id="PF25067"/>
    </source>
</evidence>
<dbReference type="InterPro" id="IPR055107">
    <property type="entry name" value="Med14_RM8"/>
</dbReference>
<evidence type="ECO:0000256" key="7">
    <source>
        <dbReference type="ARBA" id="ARBA00023163"/>
    </source>
</evidence>
<evidence type="ECO:0000313" key="18">
    <source>
        <dbReference type="EMBL" id="MDE48501.1"/>
    </source>
</evidence>
<evidence type="ECO:0000256" key="6">
    <source>
        <dbReference type="ARBA" id="ARBA00023159"/>
    </source>
</evidence>
<dbReference type="Pfam" id="PF25067">
    <property type="entry name" value="RM5_Med14"/>
    <property type="match status" value="1"/>
</dbReference>
<evidence type="ECO:0000259" key="14">
    <source>
        <dbReference type="Pfam" id="PF22984"/>
    </source>
</evidence>
<feature type="domain" description="Mediator of RNA polymerase II transcription subunit 14 RM6" evidence="14">
    <location>
        <begin position="779"/>
        <end position="845"/>
    </location>
</feature>
<dbReference type="GO" id="GO:0003712">
    <property type="term" value="F:transcription coregulator activity"/>
    <property type="evidence" value="ECO:0007669"/>
    <property type="project" value="UniProtKB-UniRule"/>
</dbReference>
<feature type="domain" description="Mediator of RNA polymerase II transcription subunit 14 RM3" evidence="15">
    <location>
        <begin position="353"/>
        <end position="460"/>
    </location>
</feature>
<comment type="function">
    <text evidence="10">Component of the Mediator complex, a coactivator involved in the regulated transcription of nearly all RNA polymerase II-dependent genes. Mediator functions as a bridge to convey information from gene-specific regulatory proteins to the basal RNA polymerase II transcription machinery. Mediator is recruited to promoters by direct interactions with regulatory proteins and serves as a scaffold for the assembly of a functional preinitiation complex with RNA polymerase II and the general transcription factors.</text>
</comment>
<organism evidence="18">
    <name type="scientific">Aceria tosichella</name>
    <name type="common">wheat curl mite</name>
    <dbReference type="NCBI Taxonomy" id="561515"/>
    <lineage>
        <taxon>Eukaryota</taxon>
        <taxon>Metazoa</taxon>
        <taxon>Ecdysozoa</taxon>
        <taxon>Arthropoda</taxon>
        <taxon>Chelicerata</taxon>
        <taxon>Arachnida</taxon>
        <taxon>Acari</taxon>
        <taxon>Acariformes</taxon>
        <taxon>Trombidiformes</taxon>
        <taxon>Prostigmata</taxon>
        <taxon>Eupodina</taxon>
        <taxon>Eriophyoidea</taxon>
        <taxon>Eriophyidae</taxon>
        <taxon>Eriophyinae</taxon>
        <taxon>Aceriini</taxon>
        <taxon>Aceria</taxon>
    </lineage>
</organism>
<keyword evidence="4" id="KW-0677">Repeat</keyword>
<dbReference type="InterPro" id="IPR055122">
    <property type="entry name" value="Med14_N"/>
</dbReference>
<dbReference type="InterPro" id="IPR055113">
    <property type="entry name" value="Med14_RM2"/>
</dbReference>
<dbReference type="Pfam" id="PF22984">
    <property type="entry name" value="RM6_Med14"/>
    <property type="match status" value="1"/>
</dbReference>
<dbReference type="Pfam" id="PF22983">
    <property type="entry name" value="RM8_Med14"/>
    <property type="match status" value="1"/>
</dbReference>
<comment type="subunit">
    <text evidence="10">Component of the Mediator complex.</text>
</comment>
<accession>A0A6G1SE51</accession>
<dbReference type="InterPro" id="IPR056877">
    <property type="entry name" value="Med14_C"/>
</dbReference>
<sequence length="1220" mass="139091">MNELTQPVTPRVSLTQIIELGVQKTYHDLTVLAELLPRKTDFERKVEIVNFAERTRQLFIRLLALVKWAGTASKIEQCQDIVSFLDKQALLFINTADNMANIARTTLVQARLPSFQLPCAVEVLTLGTYSRMPTCVRDKIVPPGPITLKEKRSTFDRLNHIIEQRLSMANIHPAMRNLKIEFGRVTFHVENEFDLKLTVLGDNPNLPWFVLEIDMLVEDADTGEGRDLMHPIDVELMKRIVQLKMNASQTPLVDVYGKLHNFCLSLQIEVLHDQIERLRDRLANFIKIKEHTPGRELAITYWGGKNSLKIQIDQSDPSKPLKLIHQPELLLCNSTSEVVERESIFRPGNVSIEQLLTDTIQKRAYIKLNQLANELRDKKYGKCTISGVPSLLHVCCLDPCAPSEELLISIDLNGCYLAHVPQYEKSCTLADNIQESLNSNRSKLGTYFDQLKIWLTKKRCIRTIDYLSVTVSESLPLCPKANHARLDDKVPRLFFQFNKYNHYYLMAEFSISDSNPYNLDTIYSLLVTEPAPSSASDSLDFAETDCSADLVVVENILRLDVASIIASNYCYETNAQDKSTAYSGSAIPIKKETLKQNSDPPIYGIDSHGICNIGGAPPVSLINELPQLVSFCEEKLAHLALEKELRNRNFSYEVSHTETSGYAYCVTFNEVPTVKPIGYSNALRRDTAVMTVCLHEKPQSSKIWHCSYIFKDCPIVSQSPKEQSPRRLVFTPYESPLLNSAMVSKFIDDTQLDWACMAHLYDVVKEFACDIRGEPKILNSIDIKSFNYKKLVILYGDARCFSVSIMWKPTDRKFHLVFSVVGGHPFSSNPHSCMATHYKHEFNQHKSIKTLINNLNITLRPLLVLQELPVYPFLGLISGRPNIPTITFCLVPLSSTHVKLVYRNHHCIEITIQPDGLLAVRDGAYSKFDRNKTIEELFAIYNFETLLYKTTLSTCYILTFNEFVNIFQVSRLEHHLGMSFMIKNIHKKLHALSQARPVPPITDTVICYTSDLIQYRFSIEPTRASVQMKATPIMINDWRPEDIEVIERYFETRVCCYPFKADPFIGFSRILFSFPKNLLRDFIEIFRMELYSEHVDMSIHWNIALCNLTPAGAPFMQPGMSSICPLRSVTLFVLQLTNRRNPSLPSIYLPLSYDMSQNSVQVYIPPRMGATATSTLPHLIGIDRQLKQFCEQFKNSGNNACVIVPAIRQMLTMPDLMMLH</sequence>
<feature type="domain" description="Mediator of RNA polymerase II transcription subunit 14 C-terminal" evidence="17">
    <location>
        <begin position="1073"/>
        <end position="1212"/>
    </location>
</feature>
<dbReference type="InterPro" id="IPR013947">
    <property type="entry name" value="Mediator_Med14"/>
</dbReference>
<dbReference type="Pfam" id="PF25065">
    <property type="entry name" value="RM3_Med14"/>
    <property type="match status" value="1"/>
</dbReference>
<evidence type="ECO:0000259" key="17">
    <source>
        <dbReference type="Pfam" id="PF25069"/>
    </source>
</evidence>
<evidence type="ECO:0000259" key="12">
    <source>
        <dbReference type="Pfam" id="PF22981"/>
    </source>
</evidence>
<dbReference type="InterPro" id="IPR055114">
    <property type="entry name" value="Med14_RM6"/>
</dbReference>
<dbReference type="PANTHER" id="PTHR12809:SF2">
    <property type="entry name" value="MEDIATOR OF RNA POLYMERASE II TRANSCRIPTION SUBUNIT 14"/>
    <property type="match status" value="1"/>
</dbReference>
<evidence type="ECO:0000256" key="10">
    <source>
        <dbReference type="RuleBase" id="RU365082"/>
    </source>
</evidence>
<dbReference type="GO" id="GO:0070847">
    <property type="term" value="C:core mediator complex"/>
    <property type="evidence" value="ECO:0007669"/>
    <property type="project" value="TreeGrafter"/>
</dbReference>
<evidence type="ECO:0000256" key="4">
    <source>
        <dbReference type="ARBA" id="ARBA00022737"/>
    </source>
</evidence>
<protein>
    <recommendedName>
        <fullName evidence="3 10">Mediator of RNA polymerase II transcription subunit 14</fullName>
    </recommendedName>
    <alternativeName>
        <fullName evidence="9 10">Mediator complex subunit 14</fullName>
    </alternativeName>
</protein>
<comment type="similarity">
    <text evidence="2 10">Belongs to the Mediator complex subunit 14 family.</text>
</comment>
<evidence type="ECO:0000256" key="1">
    <source>
        <dbReference type="ARBA" id="ARBA00004123"/>
    </source>
</evidence>
<evidence type="ECO:0000259" key="15">
    <source>
        <dbReference type="Pfam" id="PF25065"/>
    </source>
</evidence>
<feature type="domain" description="Mediator of RNA polymerase II transcription subunit 14 RM8" evidence="13">
    <location>
        <begin position="1001"/>
        <end position="1054"/>
    </location>
</feature>
<dbReference type="InterPro" id="IPR056878">
    <property type="entry name" value="RM5_Med14"/>
</dbReference>
<evidence type="ECO:0000256" key="8">
    <source>
        <dbReference type="ARBA" id="ARBA00023242"/>
    </source>
</evidence>
<dbReference type="Pfam" id="PF25069">
    <property type="entry name" value="Med14_C"/>
    <property type="match status" value="1"/>
</dbReference>
<dbReference type="GO" id="GO:0006357">
    <property type="term" value="P:regulation of transcription by RNA polymerase II"/>
    <property type="evidence" value="ECO:0007669"/>
    <property type="project" value="InterPro"/>
</dbReference>
<evidence type="ECO:0000256" key="9">
    <source>
        <dbReference type="ARBA" id="ARBA00032007"/>
    </source>
</evidence>
<evidence type="ECO:0000256" key="5">
    <source>
        <dbReference type="ARBA" id="ARBA00023015"/>
    </source>
</evidence>
<dbReference type="Pfam" id="PF08638">
    <property type="entry name" value="Med14"/>
    <property type="match status" value="1"/>
</dbReference>
<gene>
    <name evidence="18" type="primary">MED14</name>
    <name evidence="18" type="ORF">g.11872</name>
</gene>
<keyword evidence="5 10" id="KW-0805">Transcription regulation</keyword>
<comment type="subcellular location">
    <subcellularLocation>
        <location evidence="1 10">Nucleus</location>
    </subcellularLocation>
</comment>
<dbReference type="PANTHER" id="PTHR12809">
    <property type="entry name" value="MEDIATOR COMPLEX SUBUNIT"/>
    <property type="match status" value="1"/>
</dbReference>
<evidence type="ECO:0000256" key="3">
    <source>
        <dbReference type="ARBA" id="ARBA00019619"/>
    </source>
</evidence>
<evidence type="ECO:0000256" key="2">
    <source>
        <dbReference type="ARBA" id="ARBA00007813"/>
    </source>
</evidence>
<feature type="domain" description="Mediator of RNA polymerase II transcription subunit 14 RM2" evidence="12">
    <location>
        <begin position="279"/>
        <end position="333"/>
    </location>
</feature>
<dbReference type="GO" id="GO:0016592">
    <property type="term" value="C:mediator complex"/>
    <property type="evidence" value="ECO:0007669"/>
    <property type="project" value="UniProtKB-UniRule"/>
</dbReference>
<reference evidence="18" key="1">
    <citation type="submission" date="2018-10" db="EMBL/GenBank/DDBJ databases">
        <title>Transcriptome assembly of Aceria tosichella (Wheat curl mite) Type 2.</title>
        <authorList>
            <person name="Scully E.D."/>
            <person name="Geib S.M."/>
            <person name="Palmer N.A."/>
            <person name="Gupta A.K."/>
            <person name="Sarath G."/>
            <person name="Tatineni S."/>
        </authorList>
    </citation>
    <scope>NUCLEOTIDE SEQUENCE</scope>
    <source>
        <strain evidence="18">LincolnNE</strain>
    </source>
</reference>
<keyword evidence="6 10" id="KW-0010">Activator</keyword>
<keyword evidence="7 10" id="KW-0804">Transcription</keyword>
<evidence type="ECO:0000259" key="13">
    <source>
        <dbReference type="Pfam" id="PF22983"/>
    </source>
</evidence>
<dbReference type="InterPro" id="IPR056879">
    <property type="entry name" value="RM3_Med14"/>
</dbReference>
<evidence type="ECO:0000259" key="11">
    <source>
        <dbReference type="Pfam" id="PF08638"/>
    </source>
</evidence>
<dbReference type="EMBL" id="GGYP01003730">
    <property type="protein sequence ID" value="MDE48501.1"/>
    <property type="molecule type" value="Transcribed_RNA"/>
</dbReference>
<dbReference type="AlphaFoldDB" id="A0A6G1SE51"/>
<keyword evidence="8 10" id="KW-0539">Nucleus</keyword>
<feature type="domain" description="Mediator complex subunit MED14 N-terminal" evidence="11">
    <location>
        <begin position="12"/>
        <end position="199"/>
    </location>
</feature>
<dbReference type="Pfam" id="PF22981">
    <property type="entry name" value="RM2_Med14"/>
    <property type="match status" value="1"/>
</dbReference>
<name>A0A6G1SE51_9ACAR</name>